<dbReference type="InterPro" id="IPR041322">
    <property type="entry name" value="SYCP2_ARLD"/>
</dbReference>
<dbReference type="GO" id="GO:0000779">
    <property type="term" value="C:condensed chromosome, centromeric region"/>
    <property type="evidence" value="ECO:0007669"/>
    <property type="project" value="TreeGrafter"/>
</dbReference>
<feature type="domain" description="Synaptonemal complex protein 2 armadillo-repeat-like" evidence="7">
    <location>
        <begin position="7"/>
        <end position="185"/>
    </location>
</feature>
<dbReference type="GO" id="GO:0043066">
    <property type="term" value="P:negative regulation of apoptotic process"/>
    <property type="evidence" value="ECO:0007669"/>
    <property type="project" value="Ensembl"/>
</dbReference>
<dbReference type="InterPro" id="IPR040560">
    <property type="entry name" value="SYCP2_SLD"/>
</dbReference>
<feature type="domain" description="Synaptonemal complex protein 2 Spt16M-like" evidence="8">
    <location>
        <begin position="277"/>
        <end position="388"/>
    </location>
</feature>
<evidence type="ECO:0000256" key="2">
    <source>
        <dbReference type="ARBA" id="ARBA00004286"/>
    </source>
</evidence>
<dbReference type="InterPro" id="IPR024835">
    <property type="entry name" value="SYCP2-like"/>
</dbReference>
<comment type="similarity">
    <text evidence="3">Belongs to the SYCP2 family.</text>
</comment>
<reference evidence="9" key="3">
    <citation type="submission" date="2025-08" db="UniProtKB">
        <authorList>
            <consortium name="Ensembl"/>
        </authorList>
    </citation>
    <scope>IDENTIFICATION</scope>
</reference>
<feature type="region of interest" description="Disordered" evidence="6">
    <location>
        <begin position="808"/>
        <end position="836"/>
    </location>
</feature>
<organism evidence="9 10">
    <name type="scientific">Pelodiscus sinensis</name>
    <name type="common">Chinese softshell turtle</name>
    <name type="synonym">Trionyx sinensis</name>
    <dbReference type="NCBI Taxonomy" id="13735"/>
    <lineage>
        <taxon>Eukaryota</taxon>
        <taxon>Metazoa</taxon>
        <taxon>Chordata</taxon>
        <taxon>Craniata</taxon>
        <taxon>Vertebrata</taxon>
        <taxon>Euteleostomi</taxon>
        <taxon>Archelosauria</taxon>
        <taxon>Testudinata</taxon>
        <taxon>Testudines</taxon>
        <taxon>Cryptodira</taxon>
        <taxon>Trionychia</taxon>
        <taxon>Trionychidae</taxon>
        <taxon>Pelodiscus</taxon>
    </lineage>
</organism>
<evidence type="ECO:0000256" key="3">
    <source>
        <dbReference type="ARBA" id="ARBA00007960"/>
    </source>
</evidence>
<evidence type="ECO:0000313" key="10">
    <source>
        <dbReference type="Proteomes" id="UP000007267"/>
    </source>
</evidence>
<dbReference type="GO" id="GO:0009566">
    <property type="term" value="P:fertilization"/>
    <property type="evidence" value="ECO:0007669"/>
    <property type="project" value="Ensembl"/>
</dbReference>
<dbReference type="EMBL" id="AGCU01106883">
    <property type="status" value="NOT_ANNOTATED_CDS"/>
    <property type="molecule type" value="Genomic_DNA"/>
</dbReference>
<feature type="region of interest" description="Disordered" evidence="6">
    <location>
        <begin position="1025"/>
        <end position="1044"/>
    </location>
</feature>
<reference evidence="9" key="4">
    <citation type="submission" date="2025-09" db="UniProtKB">
        <authorList>
            <consortium name="Ensembl"/>
        </authorList>
    </citation>
    <scope>IDENTIFICATION</scope>
</reference>
<dbReference type="GO" id="GO:0035234">
    <property type="term" value="P:ectopic germ cell programmed cell death"/>
    <property type="evidence" value="ECO:0007669"/>
    <property type="project" value="Ensembl"/>
</dbReference>
<dbReference type="GO" id="GO:0051093">
    <property type="term" value="P:negative regulation of developmental process"/>
    <property type="evidence" value="ECO:0007669"/>
    <property type="project" value="Ensembl"/>
</dbReference>
<feature type="region of interest" description="Disordered" evidence="6">
    <location>
        <begin position="899"/>
        <end position="944"/>
    </location>
</feature>
<keyword evidence="10" id="KW-1185">Reference proteome</keyword>
<keyword evidence="4" id="KW-0158">Chromosome</keyword>
<dbReference type="GO" id="GO:0006915">
    <property type="term" value="P:apoptotic process"/>
    <property type="evidence" value="ECO:0007669"/>
    <property type="project" value="Ensembl"/>
</dbReference>
<evidence type="ECO:0000313" key="9">
    <source>
        <dbReference type="Ensembl" id="ENSPSIP00000017810.1"/>
    </source>
</evidence>
<feature type="region of interest" description="Disordered" evidence="6">
    <location>
        <begin position="440"/>
        <end position="466"/>
    </location>
</feature>
<evidence type="ECO:0000256" key="1">
    <source>
        <dbReference type="ARBA" id="ARBA00004123"/>
    </source>
</evidence>
<feature type="compositionally biased region" description="Basic residues" evidence="6">
    <location>
        <begin position="918"/>
        <end position="930"/>
    </location>
</feature>
<reference evidence="10" key="2">
    <citation type="journal article" date="2013" name="Nat. Genet.">
        <title>The draft genomes of soft-shell turtle and green sea turtle yield insights into the development and evolution of the turtle-specific body plan.</title>
        <authorList>
            <person name="Wang Z."/>
            <person name="Pascual-Anaya J."/>
            <person name="Zadissa A."/>
            <person name="Li W."/>
            <person name="Niimura Y."/>
            <person name="Huang Z."/>
            <person name="Li C."/>
            <person name="White S."/>
            <person name="Xiong Z."/>
            <person name="Fang D."/>
            <person name="Wang B."/>
            <person name="Ming Y."/>
            <person name="Chen Y."/>
            <person name="Zheng Y."/>
            <person name="Kuraku S."/>
            <person name="Pignatelli M."/>
            <person name="Herrero J."/>
            <person name="Beal K."/>
            <person name="Nozawa M."/>
            <person name="Li Q."/>
            <person name="Wang J."/>
            <person name="Zhang H."/>
            <person name="Yu L."/>
            <person name="Shigenobu S."/>
            <person name="Wang J."/>
            <person name="Liu J."/>
            <person name="Flicek P."/>
            <person name="Searle S."/>
            <person name="Wang J."/>
            <person name="Kuratani S."/>
            <person name="Yin Y."/>
            <person name="Aken B."/>
            <person name="Zhang G."/>
            <person name="Irie N."/>
        </authorList>
    </citation>
    <scope>NUCLEOTIDE SEQUENCE [LARGE SCALE GENOMIC DNA]</scope>
    <source>
        <strain evidence="10">Daiwa-1</strain>
    </source>
</reference>
<evidence type="ECO:0000259" key="7">
    <source>
        <dbReference type="Pfam" id="PF18581"/>
    </source>
</evidence>
<protein>
    <submittedName>
        <fullName evidence="9">Synaptonemal complex protein 2</fullName>
    </submittedName>
</protein>
<dbReference type="EMBL" id="AGCU01106882">
    <property type="status" value="NOT_ANNOTATED_CDS"/>
    <property type="molecule type" value="Genomic_DNA"/>
</dbReference>
<dbReference type="EMBL" id="AGCU01106876">
    <property type="status" value="NOT_ANNOTATED_CDS"/>
    <property type="molecule type" value="Genomic_DNA"/>
</dbReference>
<dbReference type="GO" id="GO:0000800">
    <property type="term" value="C:lateral element"/>
    <property type="evidence" value="ECO:0007669"/>
    <property type="project" value="Ensembl"/>
</dbReference>
<feature type="region of interest" description="Disordered" evidence="6">
    <location>
        <begin position="959"/>
        <end position="990"/>
    </location>
</feature>
<gene>
    <name evidence="9" type="primary">SYCP2</name>
</gene>
<feature type="compositionally biased region" description="Basic and acidic residues" evidence="6">
    <location>
        <begin position="1093"/>
        <end position="1104"/>
    </location>
</feature>
<reference evidence="10" key="1">
    <citation type="submission" date="2011-10" db="EMBL/GenBank/DDBJ databases">
        <authorList>
            <consortium name="Soft-shell Turtle Genome Consortium"/>
        </authorList>
    </citation>
    <scope>NUCLEOTIDE SEQUENCE [LARGE SCALE GENOMIC DNA]</scope>
    <source>
        <strain evidence="10">Daiwa-1</strain>
    </source>
</reference>
<dbReference type="Proteomes" id="UP000007267">
    <property type="component" value="Unassembled WGS sequence"/>
</dbReference>
<dbReference type="EMBL" id="AGCU01106877">
    <property type="status" value="NOT_ANNOTATED_CDS"/>
    <property type="molecule type" value="Genomic_DNA"/>
</dbReference>
<feature type="compositionally biased region" description="Basic and acidic residues" evidence="6">
    <location>
        <begin position="931"/>
        <end position="944"/>
    </location>
</feature>
<dbReference type="GO" id="GO:0007140">
    <property type="term" value="P:male meiotic nuclear division"/>
    <property type="evidence" value="ECO:0007669"/>
    <property type="project" value="Ensembl"/>
</dbReference>
<name>K7GBZ9_PELSI</name>
<dbReference type="GeneTree" id="ENSGT00530000063859"/>
<dbReference type="GO" id="GO:0048808">
    <property type="term" value="P:male genitalia morphogenesis"/>
    <property type="evidence" value="ECO:0007669"/>
    <property type="project" value="Ensembl"/>
</dbReference>
<dbReference type="OMA" id="QWETVII"/>
<evidence type="ECO:0000256" key="6">
    <source>
        <dbReference type="SAM" id="MobiDB-lite"/>
    </source>
</evidence>
<dbReference type="eggNOG" id="ENOG502QVM5">
    <property type="taxonomic scope" value="Eukaryota"/>
</dbReference>
<feature type="compositionally biased region" description="Basic and acidic residues" evidence="6">
    <location>
        <begin position="808"/>
        <end position="819"/>
    </location>
</feature>
<dbReference type="EMBL" id="AGCU01106880">
    <property type="status" value="NOT_ANNOTATED_CDS"/>
    <property type="molecule type" value="Genomic_DNA"/>
</dbReference>
<feature type="compositionally biased region" description="Basic and acidic residues" evidence="6">
    <location>
        <begin position="975"/>
        <end position="990"/>
    </location>
</feature>
<sequence>LTKNPEKLEKCIDDATRKNNFQLLEQFVQTEDSDNISHKCSKQFFNKFDKLICRELDKQEVNNVSTLLNCLHKYGKNIIIPGGDGLPAMIKYGLVEKMVSWFEKAREILIFRGNEKNEALTNLIEDFFDVLMLIHDTNSEGKIQTLESFILRICTLVADVRINIYIQQEAVRKLNSMLDTMPRETRKKNISTKEMLLVMNDMGKRILDAGDYDLQVAITEALCRMTSEKQRGELARQWFSMEFVTNAFKGIKDSEFETDCRKFLNQVNGMLGDKRRVFTYPCLSAILDKHELQIPLDENLEEFWIDFNIGSQSISFYIAADDEDHQWETVSISEEEVKMYSLEEKESKKLLTIILKNPITMGNQEGEQLFLYFDPVLEIMEVARKVYGANKFKGFTKKQAISVAKTSVHIIFDESGSQVLVPESQLSPYLKEKSGIEGKASKSIKEQLPVQQSNQNKKTNEENCKNIQSKITTPIKRKVSEASLIVPGTGRLPLRSPLVFVNTSTPRKTRFKLPLKVYSTEEKTISRASLQAVLDIALALPQASQDGRREMPVYSGHVKSSVLLLRAHQALLEVDKTLYELLDIVPDSQPVGRNDNPLLPGLLESSADENKMWKKPACSVPETLITKCDKQKRSTSSGHTFPQGPVLSERAVKQKAFYSIFESTSPKQQAQNRKISKKKQNEIVKPEENCMVQRGQMLNSSKHLEQKILNTQTEEVSTAPETSFKSAHLTKMTEKSLGYSTQSVLARNSKEEVDVSFRKGTTNQKKSEKVIDSHLGSSDIKLPYIAQKAKSQKVAETTESMINKISDRYKQKDDHEHASKLKYPNHGVSPSAGPMIPTGKVQNTSFKHVKTTAMLNITTGHIVDDVYNFNLSGFDEPTIKLGVQELYVANLKACTNPTEKINSLRNPDESESTIQKKVDKKNRTNKNKKHLFSDTDTEFRGDDSKTDISWLRESSRKPKPQLIEYSRTKNLKKSKSVEARKETKENGDERTFLVPVTKKQNAKAEENIKQTIRPKWPRKATLTKKSYKDYSNSESEGEEESSEYLYTKEKLRVEQEHKNGLNKAVNQRKELQDNISSEPKKRISRNPQKIFSKPKDPIKQRKLEMSQVYSPESPESIETLRCSEKVPEEAFTQKHVSLKRSTSSYLQDSTPEKRSRKSKLVALGKIKHVSETMLMVQVTWCVSRWDGHSCALPFTDRLAQESCSLLSVKSAGCSYISTEQAHHPDPALSTSARSAQFSVLAPKKDSCKTHVQIRDKNWTICAFSASLESLHGIWNKDTNFFSYFEGPTVQVNLKRMYHNDAESDSDEVEMRKEEEKKTKLLPRKLFKADDDTTYQVSESVSTMSVNELSVLDGEVWEAGYSSVGIGQKLHKEFTRKIQSRSRRMDHFTKQSLKTAHQHLTTVNCQLHDCRMKQLDKFHFTVIEELESFEKDSQSLKNMEKDLLNFWKKHAHTFSVCKKNEQQRIQILKTSFEKHISHSVNYEENIFTSEMHLMREDMKGLQEKLLKEMHEEELLNVRRGLQTLFLSEGRKF</sequence>
<dbReference type="GO" id="GO:0007143">
    <property type="term" value="P:female meiotic nuclear division"/>
    <property type="evidence" value="ECO:0007669"/>
    <property type="project" value="Ensembl"/>
</dbReference>
<dbReference type="PANTHER" id="PTHR15607:SF12">
    <property type="entry name" value="SYNAPTONEMAL COMPLEX PROTEIN 2"/>
    <property type="match status" value="1"/>
</dbReference>
<accession>K7GBZ9</accession>
<dbReference type="EMBL" id="AGCU01106879">
    <property type="status" value="NOT_ANNOTATED_CDS"/>
    <property type="molecule type" value="Genomic_DNA"/>
</dbReference>
<evidence type="ECO:0000256" key="4">
    <source>
        <dbReference type="ARBA" id="ARBA00022454"/>
    </source>
</evidence>
<dbReference type="EMBL" id="AGCU01106881">
    <property type="status" value="NOT_ANNOTATED_CDS"/>
    <property type="molecule type" value="Genomic_DNA"/>
</dbReference>
<dbReference type="EMBL" id="AGCU01106878">
    <property type="status" value="NOT_ANNOTATED_CDS"/>
    <property type="molecule type" value="Genomic_DNA"/>
</dbReference>
<dbReference type="PANTHER" id="PTHR15607">
    <property type="entry name" value="SYNAPTONEMAL COMPLEX PROTEIN-RELATED"/>
    <property type="match status" value="1"/>
</dbReference>
<feature type="region of interest" description="Disordered" evidence="6">
    <location>
        <begin position="1058"/>
        <end position="1116"/>
    </location>
</feature>
<evidence type="ECO:0000259" key="8">
    <source>
        <dbReference type="Pfam" id="PF18584"/>
    </source>
</evidence>
<comment type="subcellular location">
    <subcellularLocation>
        <location evidence="2">Chromosome</location>
    </subcellularLocation>
    <subcellularLocation>
        <location evidence="1">Nucleus</location>
    </subcellularLocation>
</comment>
<dbReference type="GO" id="GO:2000242">
    <property type="term" value="P:negative regulation of reproductive process"/>
    <property type="evidence" value="ECO:0007669"/>
    <property type="project" value="Ensembl"/>
</dbReference>
<dbReference type="Pfam" id="PF18584">
    <property type="entry name" value="SYCP2_SLD"/>
    <property type="match status" value="1"/>
</dbReference>
<keyword evidence="5" id="KW-0539">Nucleus</keyword>
<proteinExistence type="inferred from homology"/>
<dbReference type="Ensembl" id="ENSPSIT00000017891.1">
    <property type="protein sequence ID" value="ENSPSIP00000017810.1"/>
    <property type="gene ID" value="ENSPSIG00000015686.1"/>
</dbReference>
<evidence type="ECO:0000256" key="5">
    <source>
        <dbReference type="ARBA" id="ARBA00023242"/>
    </source>
</evidence>
<dbReference type="Pfam" id="PF18581">
    <property type="entry name" value="SYCP2_ARLD"/>
    <property type="match status" value="1"/>
</dbReference>